<dbReference type="Pfam" id="PF07093">
    <property type="entry name" value="SGT1"/>
    <property type="match status" value="2"/>
</dbReference>
<dbReference type="PANTHER" id="PTHR13060:SF0">
    <property type="entry name" value="PROTEIN ECDYSONELESS HOMOLOG"/>
    <property type="match status" value="1"/>
</dbReference>
<feature type="region of interest" description="Disordered" evidence="1">
    <location>
        <begin position="547"/>
        <end position="695"/>
    </location>
</feature>
<feature type="compositionally biased region" description="Basic and acidic residues" evidence="1">
    <location>
        <begin position="637"/>
        <end position="648"/>
    </location>
</feature>
<feature type="compositionally biased region" description="Basic and acidic residues" evidence="1">
    <location>
        <begin position="743"/>
        <end position="752"/>
    </location>
</feature>
<feature type="region of interest" description="Disordered" evidence="1">
    <location>
        <begin position="872"/>
        <end position="896"/>
    </location>
</feature>
<organism evidence="2 3">
    <name type="scientific">Sphaerobolus stellatus (strain SS14)</name>
    <dbReference type="NCBI Taxonomy" id="990650"/>
    <lineage>
        <taxon>Eukaryota</taxon>
        <taxon>Fungi</taxon>
        <taxon>Dikarya</taxon>
        <taxon>Basidiomycota</taxon>
        <taxon>Agaricomycotina</taxon>
        <taxon>Agaricomycetes</taxon>
        <taxon>Phallomycetidae</taxon>
        <taxon>Geastrales</taxon>
        <taxon>Sphaerobolaceae</taxon>
        <taxon>Sphaerobolus</taxon>
    </lineage>
</organism>
<feature type="compositionally biased region" description="Polar residues" evidence="1">
    <location>
        <begin position="618"/>
        <end position="630"/>
    </location>
</feature>
<feature type="region of interest" description="Disordered" evidence="1">
    <location>
        <begin position="794"/>
        <end position="837"/>
    </location>
</feature>
<gene>
    <name evidence="2" type="ORF">M422DRAFT_166272</name>
</gene>
<reference evidence="2 3" key="1">
    <citation type="submission" date="2014-06" db="EMBL/GenBank/DDBJ databases">
        <title>Evolutionary Origins and Diversification of the Mycorrhizal Mutualists.</title>
        <authorList>
            <consortium name="DOE Joint Genome Institute"/>
            <consortium name="Mycorrhizal Genomics Consortium"/>
            <person name="Kohler A."/>
            <person name="Kuo A."/>
            <person name="Nagy L.G."/>
            <person name="Floudas D."/>
            <person name="Copeland A."/>
            <person name="Barry K.W."/>
            <person name="Cichocki N."/>
            <person name="Veneault-Fourrey C."/>
            <person name="LaButti K."/>
            <person name="Lindquist E.A."/>
            <person name="Lipzen A."/>
            <person name="Lundell T."/>
            <person name="Morin E."/>
            <person name="Murat C."/>
            <person name="Riley R."/>
            <person name="Ohm R."/>
            <person name="Sun H."/>
            <person name="Tunlid A."/>
            <person name="Henrissat B."/>
            <person name="Grigoriev I.V."/>
            <person name="Hibbett D.S."/>
            <person name="Martin F."/>
        </authorList>
    </citation>
    <scope>NUCLEOTIDE SEQUENCE [LARGE SCALE GENOMIC DNA]</scope>
    <source>
        <strain evidence="2 3">SS14</strain>
    </source>
</reference>
<accession>A0A0C9URT1</accession>
<evidence type="ECO:0000256" key="1">
    <source>
        <dbReference type="SAM" id="MobiDB-lite"/>
    </source>
</evidence>
<sequence length="896" mass="100072">MDIFSPRGPSIAEDTLSYSLALPPSFEADAKAEVAALATVISSFVSSTLAEATSSSSSSQEQGNGNGKAKFIWHRDAFELKVQESKGKGKSKEKGGEGEAWRLEGRMRVGDCVDDEWAVVWVLREASRRWDVCVSVYDSDGEFLLIEAAEYLPEWITPENSDNRVWIYQGNLHIVPLQFVSAPSTKRERRRTHDFGGDSDNEFDESGGADNMDMESDYISYEDAVKIVRNPKVDTLAPKEVEKAAFRRIEGYPAAARQHVHRTKVYLPKDIALALQKNPSLVQKAVETFYTRDAIQMRATRMARFTPEPSVLTTVTMTRTAYAQLVGQKFHPPRIFGQWKEKEGTPEWRRKDLGMKIACGFEMVYQESKNRHEQGISNTEASLEARKEALRRDTEYTQYIGKLQQVGFFRGELEGSAAWRGLETEATSQFIQRRQIDNANRSSFALLVNSAITDAQQQVGTDGVDVDFAKEEEDSDEWLNVTESMMESILNQAKGQGQPSASTLGIKEVYEMDVDEDPEKIAEKKAAEQASELKNLAEKVEKFVEGKGDVQGATFEDEMLSDEEEEDPSEFSDDSDNESKSDTEEQNQSMNTEPTDTERQAAMEKLVPALDPSEYGQMPSSFHTNSQTVRENLPTRPENEDSESKDRSLTSASDATKTKPIRPLIFPRDEFDGYVDSDDESEIAEEDAEDEPMVVGDVEIDMNEEEEEFLKFSREALGISSDMWNEIVEDRKQRGAFLPKSAFKKEKPEETAPIKTGSASSVQGVSVPAPPEPKVKDNTLDSFEAVMQAMDAELARIKQGAPTQKRGTVPPAKPSLTQDKGKQKATVESNEDEDEVDAMEAEFRAAIKDDIDDEKGPLDYTLMKNFLESFKSQEGMSGPVGNLIGRLGGQLPRDES</sequence>
<dbReference type="HOGENOM" id="CLU_006241_1_0_1"/>
<evidence type="ECO:0000313" key="2">
    <source>
        <dbReference type="EMBL" id="KIJ45573.1"/>
    </source>
</evidence>
<dbReference type="GO" id="GO:0005634">
    <property type="term" value="C:nucleus"/>
    <property type="evidence" value="ECO:0007669"/>
    <property type="project" value="TreeGrafter"/>
</dbReference>
<feature type="region of interest" description="Disordered" evidence="1">
    <location>
        <begin position="735"/>
        <end position="780"/>
    </location>
</feature>
<dbReference type="InterPro" id="IPR010770">
    <property type="entry name" value="Ecd"/>
</dbReference>
<feature type="compositionally biased region" description="Acidic residues" evidence="1">
    <location>
        <begin position="197"/>
        <end position="209"/>
    </location>
</feature>
<dbReference type="OrthoDB" id="27237at2759"/>
<dbReference type="AlphaFoldDB" id="A0A0C9URT1"/>
<dbReference type="PANTHER" id="PTHR13060">
    <property type="entry name" value="SGT1 PROTEIN HSGT1 SUPPRESSOR OF GCR2"/>
    <property type="match status" value="1"/>
</dbReference>
<evidence type="ECO:0000313" key="3">
    <source>
        <dbReference type="Proteomes" id="UP000054279"/>
    </source>
</evidence>
<dbReference type="Proteomes" id="UP000054279">
    <property type="component" value="Unassembled WGS sequence"/>
</dbReference>
<proteinExistence type="predicted"/>
<feature type="region of interest" description="Disordered" evidence="1">
    <location>
        <begin position="188"/>
        <end position="209"/>
    </location>
</feature>
<protein>
    <submittedName>
        <fullName evidence="2">Unplaced genomic scaffold SPHSTscaffold_36, whole genome shotgun sequence</fullName>
    </submittedName>
</protein>
<name>A0A0C9URT1_SPHS4</name>
<dbReference type="EMBL" id="KN837111">
    <property type="protein sequence ID" value="KIJ45573.1"/>
    <property type="molecule type" value="Genomic_DNA"/>
</dbReference>
<feature type="compositionally biased region" description="Acidic residues" evidence="1">
    <location>
        <begin position="555"/>
        <end position="576"/>
    </location>
</feature>
<feature type="compositionally biased region" description="Acidic residues" evidence="1">
    <location>
        <begin position="672"/>
        <end position="695"/>
    </location>
</feature>
<keyword evidence="3" id="KW-1185">Reference proteome</keyword>